<keyword evidence="3" id="KW-1185">Reference proteome</keyword>
<dbReference type="EMBL" id="JAUJEA010000001">
    <property type="protein sequence ID" value="MDN5200796.1"/>
    <property type="molecule type" value="Genomic_DNA"/>
</dbReference>
<keyword evidence="1" id="KW-0732">Signal</keyword>
<evidence type="ECO:0008006" key="4">
    <source>
        <dbReference type="Google" id="ProtNLM"/>
    </source>
</evidence>
<organism evidence="2 3">
    <name type="scientific">Splendidivirga corallicola</name>
    <dbReference type="NCBI Taxonomy" id="3051826"/>
    <lineage>
        <taxon>Bacteria</taxon>
        <taxon>Pseudomonadati</taxon>
        <taxon>Bacteroidota</taxon>
        <taxon>Cytophagia</taxon>
        <taxon>Cytophagales</taxon>
        <taxon>Splendidivirgaceae</taxon>
        <taxon>Splendidivirga</taxon>
    </lineage>
</organism>
<feature type="chain" id="PRO_5046588526" description="Carboxypeptidase regulatory-like domain-containing protein" evidence="1">
    <location>
        <begin position="27"/>
        <end position="123"/>
    </location>
</feature>
<dbReference type="PROSITE" id="PS51257">
    <property type="entry name" value="PROKAR_LIPOPROTEIN"/>
    <property type="match status" value="1"/>
</dbReference>
<name>A0ABT8KJB7_9BACT</name>
<evidence type="ECO:0000313" key="2">
    <source>
        <dbReference type="EMBL" id="MDN5200796.1"/>
    </source>
</evidence>
<evidence type="ECO:0000256" key="1">
    <source>
        <dbReference type="SAM" id="SignalP"/>
    </source>
</evidence>
<evidence type="ECO:0000313" key="3">
    <source>
        <dbReference type="Proteomes" id="UP001172082"/>
    </source>
</evidence>
<proteinExistence type="predicted"/>
<reference evidence="2" key="1">
    <citation type="submission" date="2023-06" db="EMBL/GenBank/DDBJ databases">
        <title>Genomic of Parafulvivirga corallium.</title>
        <authorList>
            <person name="Wang G."/>
        </authorList>
    </citation>
    <scope>NUCLEOTIDE SEQUENCE</scope>
    <source>
        <strain evidence="2">BMA10</strain>
    </source>
</reference>
<gene>
    <name evidence="2" type="ORF">QQ008_05475</name>
</gene>
<feature type="signal peptide" evidence="1">
    <location>
        <begin position="1"/>
        <end position="26"/>
    </location>
</feature>
<dbReference type="RefSeq" id="WP_346750816.1">
    <property type="nucleotide sequence ID" value="NZ_JAUJEA010000001.1"/>
</dbReference>
<comment type="caution">
    <text evidence="2">The sequence shown here is derived from an EMBL/GenBank/DDBJ whole genome shotgun (WGS) entry which is preliminary data.</text>
</comment>
<accession>A0ABT8KJB7</accession>
<dbReference type="Proteomes" id="UP001172082">
    <property type="component" value="Unassembled WGS sequence"/>
</dbReference>
<sequence>MKKIYPKLKFTLLLFAILFTFQGCYYDDYCCGGADLEVHVYGLFSGRPREGIRVSLYRTEEDAENNIDPIRVWEYTDYDGNVIFYDLPTNRRYWIKARAQFASNIRKTRRLRSGHNFRSISIL</sequence>
<protein>
    <recommendedName>
        <fullName evidence="4">Carboxypeptidase regulatory-like domain-containing protein</fullName>
    </recommendedName>
</protein>